<dbReference type="InterPro" id="IPR003607">
    <property type="entry name" value="HD/PDEase_dom"/>
</dbReference>
<dbReference type="InterPro" id="IPR011621">
    <property type="entry name" value="Metal-dep_PHydrolase_7TM_intra"/>
</dbReference>
<dbReference type="RefSeq" id="WP_126831324.1">
    <property type="nucleotide sequence ID" value="NZ_CBCRYB010000004.1"/>
</dbReference>
<proteinExistence type="predicted"/>
<sequence length="733" mass="82986">MKLNFKRRQKGLGNKYIVTLLLVFGIACFLLLFNNVRQKSVSIKEGQLAEETIRANKTIENKAETEEKKRLAAEAVTPEYNFDKDLEGKQVVLLEQLFEIIDNVSTSAQASYQTELASTKDKEKNKVQKPTSEDKIVLLKKQFETTDQEDVSFYQAFPNVFYKGMFDLTDKDRDRVKTESIKIVKEKMSEPIRNTNLDSVRQKANDEIQYLDLPSDMQQLVKYVVDRGIISNEAANDKKTEELQELAKNNVKPVMIYQGEVVVREGVQIDSRAINKLELLGITNREPSVFPLVALAAMIITQILALGYLLYNTIGTDMKIRFVTFYVITMLIGLIMMKALEFFQTENMSAVPLLFPAAFTPLVLNLFISRRAGILAALFQVCFAMFVFYDMLGTSTLLLITVIYMFTGLMATLIKQDRIGRQLRTAALWLIAFPMLFSLVVTTYQGMELSDSKTLTMLLCVFVGSVFTFLMSVGLHPYIELFLNDDSIIVLNELSNPNHPLLKRLLQEAPGTYHHSMMVASLSANAVADIGGRSLLTRVGCYYHDIGKIKHANFFVENLPDGAENPHNFLLPEDSKEIIFSHVSEGVKILEKEGMPQMVIEICQQHHGTTLMSYFYSKAKERNPEVTEAEFRYPGPKPQSKEAGVVSLADTCEAAVRAMDHPSNEKIRKFVNKLIEGRIMDGQLDDTGLTLKEIRIIEESLINGLCSTFHSRIKYPKMKSEAEEMKKEQEGSN</sequence>
<dbReference type="InterPro" id="IPR011624">
    <property type="entry name" value="Metal-dep_PHydrolase_7TM_extra"/>
</dbReference>
<feature type="transmembrane region" description="Helical" evidence="1">
    <location>
        <begin position="372"/>
        <end position="389"/>
    </location>
</feature>
<dbReference type="PROSITE" id="PS51257">
    <property type="entry name" value="PROKAR_LIPOPROTEIN"/>
    <property type="match status" value="1"/>
</dbReference>
<dbReference type="Proteomes" id="UP000287101">
    <property type="component" value="Unassembled WGS sequence"/>
</dbReference>
<dbReference type="InterPro" id="IPR052722">
    <property type="entry name" value="PgpH_phosphodiesterase"/>
</dbReference>
<feature type="transmembrane region" description="Helical" evidence="1">
    <location>
        <begin position="323"/>
        <end position="343"/>
    </location>
</feature>
<evidence type="ECO:0000259" key="2">
    <source>
        <dbReference type="SMART" id="SM00471"/>
    </source>
</evidence>
<feature type="transmembrane region" description="Helical" evidence="1">
    <location>
        <begin position="289"/>
        <end position="311"/>
    </location>
</feature>
<dbReference type="AlphaFoldDB" id="A0A430A7M9"/>
<name>A0A430A7M9_9ENTE</name>
<feature type="transmembrane region" description="Helical" evidence="1">
    <location>
        <begin position="456"/>
        <end position="475"/>
    </location>
</feature>
<gene>
    <name evidence="3" type="ORF">CBF31_05170</name>
</gene>
<protein>
    <recommendedName>
        <fullName evidence="2">HD/PDEase domain-containing protein</fullName>
    </recommendedName>
</protein>
<comment type="caution">
    <text evidence="3">The sequence shown here is derived from an EMBL/GenBank/DDBJ whole genome shotgun (WGS) entry which is preliminary data.</text>
</comment>
<dbReference type="InterPro" id="IPR006674">
    <property type="entry name" value="HD_domain"/>
</dbReference>
<feature type="transmembrane region" description="Helical" evidence="1">
    <location>
        <begin position="426"/>
        <end position="444"/>
    </location>
</feature>
<keyword evidence="1" id="KW-0812">Transmembrane</keyword>
<dbReference type="SUPFAM" id="SSF109604">
    <property type="entry name" value="HD-domain/PDEase-like"/>
    <property type="match status" value="1"/>
</dbReference>
<dbReference type="OrthoDB" id="9806952at2"/>
<dbReference type="CDD" id="cd00077">
    <property type="entry name" value="HDc"/>
    <property type="match status" value="1"/>
</dbReference>
<keyword evidence="4" id="KW-1185">Reference proteome</keyword>
<reference evidence="3 4" key="1">
    <citation type="submission" date="2017-05" db="EMBL/GenBank/DDBJ databases">
        <title>Vagococcus spp. assemblies.</title>
        <authorList>
            <person name="Gulvik C.A."/>
        </authorList>
    </citation>
    <scope>NUCLEOTIDE SEQUENCE [LARGE SCALE GENOMIC DNA]</scope>
    <source>
        <strain evidence="3 4">CCUG 41755</strain>
    </source>
</reference>
<dbReference type="EMBL" id="NGJY01000002">
    <property type="protein sequence ID" value="RSU03110.1"/>
    <property type="molecule type" value="Genomic_DNA"/>
</dbReference>
<dbReference type="InterPro" id="IPR006675">
    <property type="entry name" value="HDIG_dom"/>
</dbReference>
<evidence type="ECO:0000313" key="4">
    <source>
        <dbReference type="Proteomes" id="UP000287101"/>
    </source>
</evidence>
<feature type="transmembrane region" description="Helical" evidence="1">
    <location>
        <begin position="349"/>
        <end position="367"/>
    </location>
</feature>
<accession>A0A430A7M9</accession>
<dbReference type="Gene3D" id="1.10.3210.10">
    <property type="entry name" value="Hypothetical protein af1432"/>
    <property type="match status" value="1"/>
</dbReference>
<feature type="transmembrane region" description="Helical" evidence="1">
    <location>
        <begin position="395"/>
        <end position="414"/>
    </location>
</feature>
<dbReference type="Pfam" id="PF07697">
    <property type="entry name" value="7TMR-HDED"/>
    <property type="match status" value="1"/>
</dbReference>
<feature type="domain" description="HD/PDEase" evidence="2">
    <location>
        <begin position="508"/>
        <end position="664"/>
    </location>
</feature>
<evidence type="ECO:0000313" key="3">
    <source>
        <dbReference type="EMBL" id="RSU03110.1"/>
    </source>
</evidence>
<feature type="transmembrane region" description="Helical" evidence="1">
    <location>
        <begin position="12"/>
        <end position="33"/>
    </location>
</feature>
<dbReference type="NCBIfam" id="TIGR00277">
    <property type="entry name" value="HDIG"/>
    <property type="match status" value="1"/>
</dbReference>
<dbReference type="SMART" id="SM00471">
    <property type="entry name" value="HDc"/>
    <property type="match status" value="1"/>
</dbReference>
<organism evidence="3 4">
    <name type="scientific">Vagococcus fessus</name>
    <dbReference type="NCBI Taxonomy" id="120370"/>
    <lineage>
        <taxon>Bacteria</taxon>
        <taxon>Bacillati</taxon>
        <taxon>Bacillota</taxon>
        <taxon>Bacilli</taxon>
        <taxon>Lactobacillales</taxon>
        <taxon>Enterococcaceae</taxon>
        <taxon>Vagococcus</taxon>
    </lineage>
</organism>
<dbReference type="Pfam" id="PF07698">
    <property type="entry name" value="7TM-7TMR_HD"/>
    <property type="match status" value="1"/>
</dbReference>
<keyword evidence="1" id="KW-1133">Transmembrane helix</keyword>
<keyword evidence="1" id="KW-0472">Membrane</keyword>
<dbReference type="Pfam" id="PF01966">
    <property type="entry name" value="HD"/>
    <property type="match status" value="1"/>
</dbReference>
<dbReference type="PANTHER" id="PTHR36442">
    <property type="entry name" value="CYCLIC-DI-AMP PHOSPHODIESTERASE PGPH"/>
    <property type="match status" value="1"/>
</dbReference>
<dbReference type="PANTHER" id="PTHR36442:SF1">
    <property type="entry name" value="CYCLIC-DI-AMP PHOSPHODIESTERASE PGPH"/>
    <property type="match status" value="1"/>
</dbReference>
<evidence type="ECO:0000256" key="1">
    <source>
        <dbReference type="SAM" id="Phobius"/>
    </source>
</evidence>